<dbReference type="InterPro" id="IPR004193">
    <property type="entry name" value="Glyco_hydro_13_N"/>
</dbReference>
<keyword evidence="2" id="KW-0378">Hydrolase</keyword>
<comment type="caution">
    <text evidence="6">The sequence shown here is derived from an EMBL/GenBank/DDBJ whole genome shotgun (WGS) entry which is preliminary data.</text>
</comment>
<gene>
    <name evidence="6" type="ORF">EDD54_0609</name>
</gene>
<accession>A0A4V3CWK6</accession>
<dbReference type="RefSeq" id="WP_126536696.1">
    <property type="nucleotide sequence ID" value="NZ_BSPM01000008.1"/>
</dbReference>
<dbReference type="SUPFAM" id="SSF51011">
    <property type="entry name" value="Glycosyl hydrolase domain"/>
    <property type="match status" value="1"/>
</dbReference>
<dbReference type="InterPro" id="IPR017853">
    <property type="entry name" value="GH"/>
</dbReference>
<dbReference type="Pfam" id="PF00128">
    <property type="entry name" value="Alpha-amylase"/>
    <property type="match status" value="1"/>
</dbReference>
<proteinExistence type="inferred from homology"/>
<dbReference type="Gene3D" id="2.60.40.1180">
    <property type="entry name" value="Golgi alpha-mannosidase II"/>
    <property type="match status" value="1"/>
</dbReference>
<keyword evidence="7" id="KW-1185">Reference proteome</keyword>
<dbReference type="SUPFAM" id="SSF51445">
    <property type="entry name" value="(Trans)glycosidases"/>
    <property type="match status" value="1"/>
</dbReference>
<name>A0A4V3CWK6_9HYPH</name>
<dbReference type="InterPro" id="IPR006047">
    <property type="entry name" value="GH13_cat_dom"/>
</dbReference>
<evidence type="ECO:0000256" key="3">
    <source>
        <dbReference type="ARBA" id="ARBA00023295"/>
    </source>
</evidence>
<reference evidence="6 7" key="1">
    <citation type="submission" date="2019-03" db="EMBL/GenBank/DDBJ databases">
        <title>Genomic Encyclopedia of Type Strains, Phase IV (KMG-IV): sequencing the most valuable type-strain genomes for metagenomic binning, comparative biology and taxonomic classification.</title>
        <authorList>
            <person name="Goeker M."/>
        </authorList>
    </citation>
    <scope>NUCLEOTIDE SEQUENCE [LARGE SCALE GENOMIC DNA]</scope>
    <source>
        <strain evidence="6 7">DSM 102969</strain>
    </source>
</reference>
<sequence>MKTASGPAADPESGRPLEIRSGRPWPLGAAFDGEGTNFAVFSANATAIEVCLFAPLTGREYARLTLPEYTDQVFHGYVPGVVPGTAYGFRAHGPYEPEAGHRFNPNKLLIDPYAAVLSGRARASDVMCGFQPYTHDDGSFDTRDSAPVVPKALVVDDGLLAPFAHAAPKRPWSDSVVYEAHLRGLTMRHPGVPETLRGTYEALAEPAMLDHLVRLGVTAVELLPIQAFIDDSFLTRKGLTNYWGYSPIAYGAPEPRYDRPARGIGTLERVRAMVDALHGAGIEVILDVVYNHTGEVDQFGPTLSFRGLDNATYYRLNPERPRWYINDTGTGNTLNVGHPAVLRLVLDTLRRWVLVLGVDGFRFDLAATLGREPAGFDPDGRFLAAIRQDPVLSSVKLIAEPWDIGPGGYQVGRFPPGFTEWNDRFRDTVRRFWRGDDGVSADLATRLLGSADLYDRAGRRPYTSVNFVTAHDGFTLADLVSYADKHNAANLEDNRDGHSDNHSANHGREGPTDDPGIREIRARQMRNLVATVLLAQGTPMLLAGDEVANGQGGNNNAYCQDNPTGWVDWEGGGDPDLSAFVAHVAAVRRNHPVVRQSRFLHANRRTGDGLLDVEWIAPTGAAATPENWNSPCFRCFGVVLRGSTLPHLEDDGRAVLILLNADADPVSFVLPWGRPGHGWQPMLATTRPDGVPDDVVPRPAGRPTALPGRSLLAFAEAPVDNRPNRGAGRRA</sequence>
<evidence type="ECO:0000313" key="6">
    <source>
        <dbReference type="EMBL" id="TDP86728.1"/>
    </source>
</evidence>
<evidence type="ECO:0000313" key="7">
    <source>
        <dbReference type="Proteomes" id="UP000294547"/>
    </source>
</evidence>
<comment type="similarity">
    <text evidence="1">Belongs to the glycosyl hydrolase 13 family.</text>
</comment>
<dbReference type="NCBIfam" id="TIGR02100">
    <property type="entry name" value="glgX_debranch"/>
    <property type="match status" value="1"/>
</dbReference>
<keyword evidence="3" id="KW-0326">Glycosidase</keyword>
<dbReference type="GO" id="GO:0005980">
    <property type="term" value="P:glycogen catabolic process"/>
    <property type="evidence" value="ECO:0007669"/>
    <property type="project" value="InterPro"/>
</dbReference>
<dbReference type="SUPFAM" id="SSF81296">
    <property type="entry name" value="E set domains"/>
    <property type="match status" value="1"/>
</dbReference>
<dbReference type="PANTHER" id="PTHR43002">
    <property type="entry name" value="GLYCOGEN DEBRANCHING ENZYME"/>
    <property type="match status" value="1"/>
</dbReference>
<dbReference type="Gene3D" id="3.20.20.80">
    <property type="entry name" value="Glycosidases"/>
    <property type="match status" value="1"/>
</dbReference>
<evidence type="ECO:0000256" key="2">
    <source>
        <dbReference type="ARBA" id="ARBA00022801"/>
    </source>
</evidence>
<dbReference type="EMBL" id="SNXY01000006">
    <property type="protein sequence ID" value="TDP86728.1"/>
    <property type="molecule type" value="Genomic_DNA"/>
</dbReference>
<dbReference type="InterPro" id="IPR013783">
    <property type="entry name" value="Ig-like_fold"/>
</dbReference>
<dbReference type="Pfam" id="PF02922">
    <property type="entry name" value="CBM_48"/>
    <property type="match status" value="1"/>
</dbReference>
<evidence type="ECO:0000256" key="4">
    <source>
        <dbReference type="SAM" id="MobiDB-lite"/>
    </source>
</evidence>
<dbReference type="InterPro" id="IPR013780">
    <property type="entry name" value="Glyco_hydro_b"/>
</dbReference>
<dbReference type="InterPro" id="IPR014756">
    <property type="entry name" value="Ig_E-set"/>
</dbReference>
<dbReference type="SMART" id="SM00642">
    <property type="entry name" value="Aamy"/>
    <property type="match status" value="1"/>
</dbReference>
<protein>
    <submittedName>
        <fullName evidence="6">Glycogen operon protein</fullName>
    </submittedName>
</protein>
<feature type="domain" description="Glycosyl hydrolase family 13 catalytic" evidence="5">
    <location>
        <begin position="194"/>
        <end position="588"/>
    </location>
</feature>
<dbReference type="OrthoDB" id="3236218at2"/>
<dbReference type="Gene3D" id="2.60.40.10">
    <property type="entry name" value="Immunoglobulins"/>
    <property type="match status" value="1"/>
</dbReference>
<dbReference type="CDD" id="cd02856">
    <property type="entry name" value="E_set_GDE_Isoamylase_N"/>
    <property type="match status" value="1"/>
</dbReference>
<feature type="region of interest" description="Disordered" evidence="4">
    <location>
        <begin position="490"/>
        <end position="516"/>
    </location>
</feature>
<dbReference type="Proteomes" id="UP000294547">
    <property type="component" value="Unassembled WGS sequence"/>
</dbReference>
<dbReference type="InterPro" id="IPR011837">
    <property type="entry name" value="Glycogen_debranch_GlgX"/>
</dbReference>
<evidence type="ECO:0000256" key="1">
    <source>
        <dbReference type="ARBA" id="ARBA00008061"/>
    </source>
</evidence>
<dbReference type="GO" id="GO:0004135">
    <property type="term" value="F:amylo-alpha-1,6-glucosidase activity"/>
    <property type="evidence" value="ECO:0007669"/>
    <property type="project" value="InterPro"/>
</dbReference>
<organism evidence="6 7">
    <name type="scientific">Oharaeibacter diazotrophicus</name>
    <dbReference type="NCBI Taxonomy" id="1920512"/>
    <lineage>
        <taxon>Bacteria</taxon>
        <taxon>Pseudomonadati</taxon>
        <taxon>Pseudomonadota</taxon>
        <taxon>Alphaproteobacteria</taxon>
        <taxon>Hyphomicrobiales</taxon>
        <taxon>Pleomorphomonadaceae</taxon>
        <taxon>Oharaeibacter</taxon>
    </lineage>
</organism>
<dbReference type="CDD" id="cd11326">
    <property type="entry name" value="AmyAc_Glg_debranch"/>
    <property type="match status" value="1"/>
</dbReference>
<dbReference type="InterPro" id="IPR044505">
    <property type="entry name" value="GlgX_Isoamylase_N_E_set"/>
</dbReference>
<dbReference type="AlphaFoldDB" id="A0A4V3CWK6"/>
<evidence type="ECO:0000259" key="5">
    <source>
        <dbReference type="SMART" id="SM00642"/>
    </source>
</evidence>